<organism evidence="14 15">
    <name type="scientific">Neptunomonas qingdaonensis</name>
    <dbReference type="NCBI Taxonomy" id="1045558"/>
    <lineage>
        <taxon>Bacteria</taxon>
        <taxon>Pseudomonadati</taxon>
        <taxon>Pseudomonadota</taxon>
        <taxon>Gammaproteobacteria</taxon>
        <taxon>Oceanospirillales</taxon>
        <taxon>Oceanospirillaceae</taxon>
        <taxon>Neptunomonas</taxon>
    </lineage>
</organism>
<keyword evidence="8" id="KW-0998">Cell outer membrane</keyword>
<dbReference type="Gene3D" id="3.10.20.310">
    <property type="entry name" value="membrane protein fhac"/>
    <property type="match status" value="3"/>
</dbReference>
<dbReference type="PANTHER" id="PTHR12815:SF47">
    <property type="entry name" value="TRANSLOCATION AND ASSEMBLY MODULE SUBUNIT TAMA"/>
    <property type="match status" value="1"/>
</dbReference>
<evidence type="ECO:0000256" key="5">
    <source>
        <dbReference type="ARBA" id="ARBA00022692"/>
    </source>
</evidence>
<proteinExistence type="inferred from homology"/>
<accession>A0A1I2U547</accession>
<keyword evidence="7" id="KW-0472">Membrane</keyword>
<reference evidence="15" key="1">
    <citation type="submission" date="2016-10" db="EMBL/GenBank/DDBJ databases">
        <authorList>
            <person name="Varghese N."/>
            <person name="Submissions S."/>
        </authorList>
    </citation>
    <scope>NUCLEOTIDE SEQUENCE [LARGE SCALE GENOMIC DNA]</scope>
    <source>
        <strain evidence="15">CGMCC 1.10971</strain>
    </source>
</reference>
<evidence type="ECO:0000313" key="14">
    <source>
        <dbReference type="EMBL" id="SFG72272.1"/>
    </source>
</evidence>
<feature type="domain" description="Bacterial surface antigen (D15)" evidence="12">
    <location>
        <begin position="279"/>
        <end position="576"/>
    </location>
</feature>
<dbReference type="EMBL" id="FOOU01000012">
    <property type="protein sequence ID" value="SFG72272.1"/>
    <property type="molecule type" value="Genomic_DNA"/>
</dbReference>
<evidence type="ECO:0000313" key="15">
    <source>
        <dbReference type="Proteomes" id="UP000198623"/>
    </source>
</evidence>
<name>A0A1I2U547_9GAMM</name>
<feature type="signal peptide" evidence="11">
    <location>
        <begin position="1"/>
        <end position="24"/>
    </location>
</feature>
<feature type="domain" description="TamA POTRA" evidence="13">
    <location>
        <begin position="29"/>
        <end position="106"/>
    </location>
</feature>
<feature type="chain" id="PRO_5011664340" description="Translocation and assembly module subunit TamA" evidence="11">
    <location>
        <begin position="25"/>
        <end position="579"/>
    </location>
</feature>
<dbReference type="PANTHER" id="PTHR12815">
    <property type="entry name" value="SORTING AND ASSEMBLY MACHINERY SAMM50 PROTEIN FAMILY MEMBER"/>
    <property type="match status" value="1"/>
</dbReference>
<protein>
    <recommendedName>
        <fullName evidence="3">Translocation and assembly module subunit TamA</fullName>
    </recommendedName>
    <alternativeName>
        <fullName evidence="9">Autotransporter assembly factor TamA</fullName>
    </alternativeName>
</protein>
<dbReference type="InterPro" id="IPR000184">
    <property type="entry name" value="Bac_surfAg_D15"/>
</dbReference>
<dbReference type="Gene3D" id="2.40.160.50">
    <property type="entry name" value="membrane protein fhac: a member of the omp85/tpsb transporter family"/>
    <property type="match status" value="1"/>
</dbReference>
<dbReference type="InterPro" id="IPR039910">
    <property type="entry name" value="D15-like"/>
</dbReference>
<evidence type="ECO:0000259" key="12">
    <source>
        <dbReference type="Pfam" id="PF01103"/>
    </source>
</evidence>
<comment type="subcellular location">
    <subcellularLocation>
        <location evidence="1">Cell outer membrane</location>
    </subcellularLocation>
</comment>
<dbReference type="RefSeq" id="WP_090729064.1">
    <property type="nucleotide sequence ID" value="NZ_FOOU01000012.1"/>
</dbReference>
<keyword evidence="4" id="KW-1134">Transmembrane beta strand</keyword>
<evidence type="ECO:0000256" key="3">
    <source>
        <dbReference type="ARBA" id="ARBA00015419"/>
    </source>
</evidence>
<dbReference type="OrthoDB" id="9803054at2"/>
<evidence type="ECO:0000259" key="13">
    <source>
        <dbReference type="Pfam" id="PF17243"/>
    </source>
</evidence>
<evidence type="ECO:0000256" key="11">
    <source>
        <dbReference type="SAM" id="SignalP"/>
    </source>
</evidence>
<comment type="similarity">
    <text evidence="2">Belongs to the TamA family.</text>
</comment>
<evidence type="ECO:0000256" key="9">
    <source>
        <dbReference type="ARBA" id="ARBA00033063"/>
    </source>
</evidence>
<evidence type="ECO:0000256" key="7">
    <source>
        <dbReference type="ARBA" id="ARBA00023136"/>
    </source>
</evidence>
<evidence type="ECO:0000256" key="2">
    <source>
        <dbReference type="ARBA" id="ARBA00010248"/>
    </source>
</evidence>
<dbReference type="STRING" id="1045558.SAMN05216175_11212"/>
<evidence type="ECO:0000256" key="6">
    <source>
        <dbReference type="ARBA" id="ARBA00022729"/>
    </source>
</evidence>
<dbReference type="Pfam" id="PF01103">
    <property type="entry name" value="Omp85"/>
    <property type="match status" value="1"/>
</dbReference>
<dbReference type="AlphaFoldDB" id="A0A1I2U547"/>
<gene>
    <name evidence="14" type="ORF">SAMN05216175_11212</name>
</gene>
<dbReference type="Pfam" id="PF17243">
    <property type="entry name" value="POTRA_TamA_1"/>
    <property type="match status" value="1"/>
</dbReference>
<dbReference type="InterPro" id="IPR035243">
    <property type="entry name" value="TamA_POTRA_Dom_1"/>
</dbReference>
<keyword evidence="5" id="KW-0812">Transmembrane</keyword>
<evidence type="ECO:0000256" key="4">
    <source>
        <dbReference type="ARBA" id="ARBA00022452"/>
    </source>
</evidence>
<evidence type="ECO:0000256" key="10">
    <source>
        <dbReference type="ARBA" id="ARBA00093548"/>
    </source>
</evidence>
<evidence type="ECO:0000256" key="8">
    <source>
        <dbReference type="ARBA" id="ARBA00023237"/>
    </source>
</evidence>
<dbReference type="Proteomes" id="UP000198623">
    <property type="component" value="Unassembled WGS sequence"/>
</dbReference>
<keyword evidence="6 11" id="KW-0732">Signal</keyword>
<evidence type="ECO:0000256" key="1">
    <source>
        <dbReference type="ARBA" id="ARBA00004442"/>
    </source>
</evidence>
<sequence>MLKRWTLKIPVLLLSVSLAMNLMAATLVVKIDGVSKEQEQNIRSMLSLESLQSKTVASDSRLRYLYGKAENEISKALQPFGLYRPEISSQLTEGEQGWVAQFNITPGPVLLINTLDMQLLGEALQDDAFNKLFSSSPLRNGTPLIHSVYEDMKKKVNSLAAERGFYQGEFTEHRVEVDLVTYQANIVLHYDSGPRFRIGEVVFSESPLSDDFLIRYLPFKKGDPVQSGKLLDLQGALVDSDYFQRVEVRPLWGQAVGAEVPIEVTLDAHKRTKYRAGLGYGTDTGARTTLGVTRRWVNKQGHQFNTQLRASEIRNNLAAEYSIPGLRPQQDRYAVNLSLNEENSDNVETSNRLLGVSWQKQQGRWQQVAALGFQQEDFTIGGETTQTTFLIPRISLSMVSTKDRLNVNNGYRLTLQALGGSDVLLSDTNFVQLRLGAKAVHSFTPKLRLLGRADVGLTFVDDFDKLPVSQRFFAGGDNSVRGYEYQSLSPKDDSGDGLGGQNLLVGSLEVDYRLKGNWGVATFIDAGNAFEGTDTDLHIGVGVGLRWFSPIGPVRIDLAIPQSGDQNGIRLHLNLGPDL</sequence>
<comment type="subunit">
    <text evidence="10">Interacts with TamB to form the translocation and assembly module (TAM).</text>
</comment>
<dbReference type="GO" id="GO:0009279">
    <property type="term" value="C:cell outer membrane"/>
    <property type="evidence" value="ECO:0007669"/>
    <property type="project" value="UniProtKB-SubCell"/>
</dbReference>
<dbReference type="GO" id="GO:0009306">
    <property type="term" value="P:protein secretion"/>
    <property type="evidence" value="ECO:0007669"/>
    <property type="project" value="TreeGrafter"/>
</dbReference>
<keyword evidence="15" id="KW-1185">Reference proteome</keyword>
<dbReference type="GO" id="GO:0097347">
    <property type="term" value="C:TAM protein secretion complex"/>
    <property type="evidence" value="ECO:0007669"/>
    <property type="project" value="TreeGrafter"/>
</dbReference>